<evidence type="ECO:0000256" key="1">
    <source>
        <dbReference type="SAM" id="Phobius"/>
    </source>
</evidence>
<feature type="domain" description="DUF6161" evidence="2">
    <location>
        <begin position="202"/>
        <end position="415"/>
    </location>
</feature>
<keyword evidence="1" id="KW-0812">Transmembrane</keyword>
<dbReference type="InterPro" id="IPR046159">
    <property type="entry name" value="DUF6161"/>
</dbReference>
<keyword evidence="4" id="KW-1185">Reference proteome</keyword>
<dbReference type="Proteomes" id="UP000199399">
    <property type="component" value="Unassembled WGS sequence"/>
</dbReference>
<reference evidence="4" key="1">
    <citation type="submission" date="2016-10" db="EMBL/GenBank/DDBJ databases">
        <authorList>
            <person name="Varghese N."/>
            <person name="Submissions S."/>
        </authorList>
    </citation>
    <scope>NUCLEOTIDE SEQUENCE [LARGE SCALE GENOMIC DNA]</scope>
    <source>
        <strain evidence="4">DSM 16477</strain>
    </source>
</reference>
<dbReference type="STRING" id="218672.SAMN04489759_11319"/>
<organism evidence="3 4">
    <name type="scientific">Sulfitobacter delicatus</name>
    <dbReference type="NCBI Taxonomy" id="218672"/>
    <lineage>
        <taxon>Bacteria</taxon>
        <taxon>Pseudomonadati</taxon>
        <taxon>Pseudomonadota</taxon>
        <taxon>Alphaproteobacteria</taxon>
        <taxon>Rhodobacterales</taxon>
        <taxon>Roseobacteraceae</taxon>
        <taxon>Sulfitobacter</taxon>
    </lineage>
</organism>
<accession>A0A1G7XPW0</accession>
<evidence type="ECO:0000313" key="4">
    <source>
        <dbReference type="Proteomes" id="UP000199399"/>
    </source>
</evidence>
<keyword evidence="1" id="KW-1133">Transmembrane helix</keyword>
<feature type="transmembrane region" description="Helical" evidence="1">
    <location>
        <begin position="286"/>
        <end position="308"/>
    </location>
</feature>
<protein>
    <recommendedName>
        <fullName evidence="2">DUF6161 domain-containing protein</fullName>
    </recommendedName>
</protein>
<evidence type="ECO:0000313" key="3">
    <source>
        <dbReference type="EMBL" id="SDG86151.1"/>
    </source>
</evidence>
<dbReference type="AlphaFoldDB" id="A0A1G7XPW0"/>
<feature type="transmembrane region" description="Helical" evidence="1">
    <location>
        <begin position="338"/>
        <end position="356"/>
    </location>
</feature>
<proteinExistence type="predicted"/>
<dbReference type="EMBL" id="FNBP01000013">
    <property type="protein sequence ID" value="SDG86151.1"/>
    <property type="molecule type" value="Genomic_DNA"/>
</dbReference>
<name>A0A1G7XPW0_9RHOB</name>
<dbReference type="Pfam" id="PF19658">
    <property type="entry name" value="DUF6161"/>
    <property type="match status" value="1"/>
</dbReference>
<gene>
    <name evidence="3" type="ORF">SAMN04489759_11319</name>
</gene>
<sequence>MRSLKFIIELSGGQLKADTFSELRQLVSSEHEFWSSFDFSLLENATTLNLWRQKLASCRSHIIGLLQFWESRLSFLDEQDGRAVNEFFPRFKSDIESSTVRPPHSSSPTALAFAQNYREANYQDAGALVLGLAYSQDPKLYNNINNTSLEGAILGFSRGYYLAISSVAAVGSGERSSADIDLKLQAADNLLRKSAENMEVISHRRAELLEELERSKEDTAVRWKRLHGRIVDSARNQNKEAKVEEDRRSERFEELLQAFNAHMRLSRPVDLWNDLQKEHRDNAAKAWSLFLGGSILFAVAAVSSVIFLGDAIADAFVPSSCQIGFEKSCDSISPKGPLVVSAIFLVSTVWLWFLRLQMKVHLSERHLFLDARERKAFAETYLSLLKGGEVTGEHEAVVLQSLFRPTQDGIINDDGAMDIGLSGMISKALSK</sequence>
<evidence type="ECO:0000259" key="2">
    <source>
        <dbReference type="Pfam" id="PF19658"/>
    </source>
</evidence>
<keyword evidence="1" id="KW-0472">Membrane</keyword>